<proteinExistence type="predicted"/>
<feature type="compositionally biased region" description="Basic and acidic residues" evidence="1">
    <location>
        <begin position="25"/>
        <end position="40"/>
    </location>
</feature>
<dbReference type="EMBL" id="AAQH01000002">
    <property type="protein sequence ID" value="EAT13439.1"/>
    <property type="molecule type" value="Genomic_DNA"/>
</dbReference>
<feature type="compositionally biased region" description="Pro residues" evidence="1">
    <location>
        <begin position="90"/>
        <end position="101"/>
    </location>
</feature>
<dbReference type="HOGENOM" id="CLU_2285952_0_0_6"/>
<organism evidence="3 4">
    <name type="scientific">Bermanella marisrubri</name>
    <dbReference type="NCBI Taxonomy" id="207949"/>
    <lineage>
        <taxon>Bacteria</taxon>
        <taxon>Pseudomonadati</taxon>
        <taxon>Pseudomonadota</taxon>
        <taxon>Gammaproteobacteria</taxon>
        <taxon>Oceanospirillales</taxon>
        <taxon>Oceanospirillaceae</taxon>
        <taxon>Bermanella</taxon>
    </lineage>
</organism>
<gene>
    <name evidence="3" type="ORF">RED65_01725</name>
</gene>
<evidence type="ECO:0000256" key="2">
    <source>
        <dbReference type="SAM" id="SignalP"/>
    </source>
</evidence>
<comment type="caution">
    <text evidence="3">The sequence shown here is derived from an EMBL/GenBank/DDBJ whole genome shotgun (WGS) entry which is preliminary data.</text>
</comment>
<protein>
    <submittedName>
        <fullName evidence="3">Uncharacterized protein</fullName>
    </submittedName>
</protein>
<feature type="region of interest" description="Disordered" evidence="1">
    <location>
        <begin position="25"/>
        <end position="50"/>
    </location>
</feature>
<feature type="signal peptide" evidence="2">
    <location>
        <begin position="1"/>
        <end position="18"/>
    </location>
</feature>
<evidence type="ECO:0000256" key="1">
    <source>
        <dbReference type="SAM" id="MobiDB-lite"/>
    </source>
</evidence>
<sequence length="101" mass="11326">MRFVYLFFLILIAINTTASDMSHTESNHLHETHIHSHDQHNANGDAAGHHHCCHAHGHHYLAEQAKIIHNIKKVANQALPVTKFAESQSPQPPTPPPKQHS</sequence>
<dbReference type="AlphaFoldDB" id="Q1N4I9"/>
<evidence type="ECO:0000313" key="3">
    <source>
        <dbReference type="EMBL" id="EAT13439.1"/>
    </source>
</evidence>
<dbReference type="Proteomes" id="UP000004263">
    <property type="component" value="Unassembled WGS sequence"/>
</dbReference>
<reference evidence="3 4" key="1">
    <citation type="submission" date="2006-03" db="EMBL/GenBank/DDBJ databases">
        <authorList>
            <person name="Pinhassi J."/>
            <person name="Pedros-Alio C."/>
            <person name="Ferriera S."/>
            <person name="Johnson J."/>
            <person name="Kravitz S."/>
            <person name="Halpern A."/>
            <person name="Remington K."/>
            <person name="Beeson K."/>
            <person name="Tran B."/>
            <person name="Rogers Y.-H."/>
            <person name="Friedman R."/>
            <person name="Venter J.C."/>
        </authorList>
    </citation>
    <scope>NUCLEOTIDE SEQUENCE [LARGE SCALE GENOMIC DNA]</scope>
    <source>
        <strain evidence="3 4">RED65</strain>
    </source>
</reference>
<name>Q1N4I9_9GAMM</name>
<dbReference type="STRING" id="207949.RED65_01725"/>
<feature type="region of interest" description="Disordered" evidence="1">
    <location>
        <begin position="80"/>
        <end position="101"/>
    </location>
</feature>
<accession>Q1N4I9</accession>
<keyword evidence="2" id="KW-0732">Signal</keyword>
<evidence type="ECO:0000313" key="4">
    <source>
        <dbReference type="Proteomes" id="UP000004263"/>
    </source>
</evidence>
<dbReference type="RefSeq" id="WP_007017823.1">
    <property type="nucleotide sequence ID" value="NZ_CH724114.1"/>
</dbReference>
<keyword evidence="4" id="KW-1185">Reference proteome</keyword>
<feature type="chain" id="PRO_5004194560" evidence="2">
    <location>
        <begin position="19"/>
        <end position="101"/>
    </location>
</feature>